<feature type="region of interest" description="Disordered" evidence="1">
    <location>
        <begin position="1"/>
        <end position="65"/>
    </location>
</feature>
<dbReference type="InterPro" id="IPR013103">
    <property type="entry name" value="RVT_2"/>
</dbReference>
<feature type="region of interest" description="Disordered" evidence="1">
    <location>
        <begin position="872"/>
        <end position="961"/>
    </location>
</feature>
<dbReference type="EMBL" id="CAMXCT020002573">
    <property type="protein sequence ID" value="CAL1152415.1"/>
    <property type="molecule type" value="Genomic_DNA"/>
</dbReference>
<keyword evidence="5" id="KW-1185">Reference proteome</keyword>
<dbReference type="OrthoDB" id="418171at2759"/>
<dbReference type="EMBL" id="CAMXCT030002573">
    <property type="protein sequence ID" value="CAL4786352.1"/>
    <property type="molecule type" value="Genomic_DNA"/>
</dbReference>
<dbReference type="InterPro" id="IPR001584">
    <property type="entry name" value="Integrase_cat-core"/>
</dbReference>
<gene>
    <name evidence="3" type="ORF">C1SCF055_LOCUS25290</name>
</gene>
<dbReference type="InterPro" id="IPR036397">
    <property type="entry name" value="RNaseH_sf"/>
</dbReference>
<evidence type="ECO:0000313" key="4">
    <source>
        <dbReference type="EMBL" id="CAL4786352.1"/>
    </source>
</evidence>
<dbReference type="EMBL" id="CAMXCT010002573">
    <property type="protein sequence ID" value="CAI3999040.1"/>
    <property type="molecule type" value="Genomic_DNA"/>
</dbReference>
<dbReference type="GO" id="GO:0003676">
    <property type="term" value="F:nucleic acid binding"/>
    <property type="evidence" value="ECO:0007669"/>
    <property type="project" value="InterPro"/>
</dbReference>
<dbReference type="InterPro" id="IPR050951">
    <property type="entry name" value="Retrovirus_Pol_polyprotein"/>
</dbReference>
<name>A0A9P1CX33_9DINO</name>
<feature type="region of interest" description="Disordered" evidence="1">
    <location>
        <begin position="147"/>
        <end position="166"/>
    </location>
</feature>
<dbReference type="Proteomes" id="UP001152797">
    <property type="component" value="Unassembled WGS sequence"/>
</dbReference>
<protein>
    <submittedName>
        <fullName evidence="4">Retrovirus-related Pol polyprotein from transposon RE2 (Retro element 2) (AtRE2)</fullName>
    </submittedName>
</protein>
<dbReference type="SUPFAM" id="SSF53098">
    <property type="entry name" value="Ribonuclease H-like"/>
    <property type="match status" value="1"/>
</dbReference>
<feature type="compositionally biased region" description="Basic and acidic residues" evidence="1">
    <location>
        <begin position="7"/>
        <end position="28"/>
    </location>
</feature>
<proteinExistence type="predicted"/>
<reference evidence="4 5" key="2">
    <citation type="submission" date="2024-05" db="EMBL/GenBank/DDBJ databases">
        <authorList>
            <person name="Chen Y."/>
            <person name="Shah S."/>
            <person name="Dougan E. K."/>
            <person name="Thang M."/>
            <person name="Chan C."/>
        </authorList>
    </citation>
    <scope>NUCLEOTIDE SEQUENCE [LARGE SCALE GENOMIC DNA]</scope>
</reference>
<dbReference type="InterPro" id="IPR012337">
    <property type="entry name" value="RNaseH-like_sf"/>
</dbReference>
<evidence type="ECO:0000313" key="3">
    <source>
        <dbReference type="EMBL" id="CAI3999040.1"/>
    </source>
</evidence>
<evidence type="ECO:0000313" key="5">
    <source>
        <dbReference type="Proteomes" id="UP001152797"/>
    </source>
</evidence>
<dbReference type="Pfam" id="PF07727">
    <property type="entry name" value="RVT_2"/>
    <property type="match status" value="1"/>
</dbReference>
<dbReference type="Gene3D" id="3.30.420.10">
    <property type="entry name" value="Ribonuclease H-like superfamily/Ribonuclease H"/>
    <property type="match status" value="1"/>
</dbReference>
<accession>A0A9P1CX33</accession>
<evidence type="ECO:0000259" key="2">
    <source>
        <dbReference type="PROSITE" id="PS50994"/>
    </source>
</evidence>
<feature type="domain" description="Integrase catalytic" evidence="2">
    <location>
        <begin position="557"/>
        <end position="733"/>
    </location>
</feature>
<dbReference type="PANTHER" id="PTHR37984">
    <property type="entry name" value="PROTEIN CBG26694"/>
    <property type="match status" value="1"/>
</dbReference>
<reference evidence="3" key="1">
    <citation type="submission" date="2022-10" db="EMBL/GenBank/DDBJ databases">
        <authorList>
            <person name="Chen Y."/>
            <person name="Dougan E. K."/>
            <person name="Chan C."/>
            <person name="Rhodes N."/>
            <person name="Thang M."/>
        </authorList>
    </citation>
    <scope>NUCLEOTIDE SEQUENCE</scope>
</reference>
<dbReference type="GO" id="GO:0015074">
    <property type="term" value="P:DNA integration"/>
    <property type="evidence" value="ECO:0007669"/>
    <property type="project" value="InterPro"/>
</dbReference>
<dbReference type="PANTHER" id="PTHR37984:SF5">
    <property type="entry name" value="PROTEIN NYNRIN-LIKE"/>
    <property type="match status" value="1"/>
</dbReference>
<sequence>MSSSGTKVKEKTTAMKTGDKGKDEKFDWSRQTGPDPRDPRNVGPPCMGSHDPARPGRGSPSGSNAHGCWTACSRCKMRLMYVPAFGAHALTRKAGALPADVEKQVQELGNEAAYDSKLRDKDIGLDAAERSCMAKLEKIRVQKAEYHKEKKPEMAQGPIAPQPKAKIPPTATVVNLEEADNAMLPGRKGRRMEAPEELEAAQREEVETEKSFTMDATDYDQASEEIYVTKNLADFESKRIHLSLEEYFEEFDDNVFECGGLRECDMLDVLELCCEEDSLLTATVLKMGGKAERAGLFNGCDLLKESGREKVEEIIRTRKPRWIWVSYPCGPTSPIQHLNEITDDGWRKSMKRRQRHRRLLKAGNDILEDYANAGGNVAWEWPRYNEGWKLSEVRTFWNKFDYMDHDFDGCMYNLKSVNGYHKKPWRLRCNRKGVFHAMERCCDGSHRHDPSMGGTVARKTGLYTPQMCSLAAKIMLGYYMTDYAIFGAESIVIDREALKTMTTQELERLSLTVLKLHRRCGHPSNRALVKTLAARDADPRMLAVAEQLKCDECQEGQLTKPSVAVSLEKEEKIWNTMQMDVFFYKHGNNVHHFLIMLDEACGFAISAELLVHTTDIHANVDTPSVIEALEGSWFQYFGHPRRIRCDLEGAFRGRELEAYCADRGIELLQVPAEHHQATGDVERFIGELRVKVEAFLRNEDVPARRAAYAMTSAHNHLARVGGFSPAQWAFGQQVDNLDNVALHSSEGTAGHAMSENLQLRLKAEKLYLELQARAKISRAINSKGKSTVRFLPVDLVYYKRYKVPSDYPAHELVDQPRMRIRRLKKCHLDQLRHSSERERLIAEQAPAATMPWTFNALENLIQKGAYDDITNDFPATKNANKQQRKALRSRTPVPMLRERKDERPTTPTPREMAVPTSTAASEPPELGMIPAQDQLPAEGEQASSSTSHRDPDEQPVIDGSRLLMDVDYNPLKRIGGQDQRPGDDTFQRRRRQHELQERPFHVQKREFETAINWCTEAENDFVYGVEIPMPEDEKAWRKILKNPSKFTAKSVQKGAEISWGKLDGVQRAAMQEAKLAEVHQWVREEVCQKYKGIIPSGRLMKMRWVLTLKSTSDAKTAKCKARIVLLGYTDPDIEVLETSAPTLTRRSRQLCLNLACAKRWRLGKADAKSAFLQGSDNQKVRQIFAIPVPELAAALGVPPGEAVQLLKAAYGLVSAPREWFLEVNRVTTEDCGLRQLKSDPCMWVLDGETPGSEPRGFIASHVDDFLIAGDETDPTWRNCLEKFRAAFRWSPWEEPPFLHCGVVIEQREDFSFQLDHSEYCGEIKQVEINKNVEGVTAEEMSQCRAVLGAAQWRVLQTAPQHAAKLSWLQSALTNSTSNKDILNQVNKLCREIYAQRHLSVHTKQLNVEKLADLAIVCWTDAAVGNRPDLSSTGGYIVGMVSKEMLQGQREQELMMLRTQWAELLGIPVDLRAPHFATSQIPAAMVVDAKSVYDAVQKGETASAAYSMKEKYAALELMSVAENLRLQNTPLLWVSSDAQLADGLTKSAAQEVIKNFLMRNQTWNVKFDPQFVASKKKPKEDRMTQSLPETSTFPTEWAMSVVQMLQHTHSPFGNSLWGV</sequence>
<comment type="caution">
    <text evidence="3">The sequence shown here is derived from an EMBL/GenBank/DDBJ whole genome shotgun (WGS) entry which is preliminary data.</text>
</comment>
<organism evidence="3">
    <name type="scientific">Cladocopium goreaui</name>
    <dbReference type="NCBI Taxonomy" id="2562237"/>
    <lineage>
        <taxon>Eukaryota</taxon>
        <taxon>Sar</taxon>
        <taxon>Alveolata</taxon>
        <taxon>Dinophyceae</taxon>
        <taxon>Suessiales</taxon>
        <taxon>Symbiodiniaceae</taxon>
        <taxon>Cladocopium</taxon>
    </lineage>
</organism>
<dbReference type="PROSITE" id="PS50994">
    <property type="entry name" value="INTEGRASE"/>
    <property type="match status" value="1"/>
</dbReference>
<evidence type="ECO:0000256" key="1">
    <source>
        <dbReference type="SAM" id="MobiDB-lite"/>
    </source>
</evidence>